<sequence>MLVVGVLWGGEDWILRLSAPRPCPWARDQKHNRVHHELHPPRQQAFMLGRWSQTDVQAGQSQRDFPVVL</sequence>
<organism evidence="1 2">
    <name type="scientific">Plakobranchus ocellatus</name>
    <dbReference type="NCBI Taxonomy" id="259542"/>
    <lineage>
        <taxon>Eukaryota</taxon>
        <taxon>Metazoa</taxon>
        <taxon>Spiralia</taxon>
        <taxon>Lophotrochozoa</taxon>
        <taxon>Mollusca</taxon>
        <taxon>Gastropoda</taxon>
        <taxon>Heterobranchia</taxon>
        <taxon>Euthyneura</taxon>
        <taxon>Panpulmonata</taxon>
        <taxon>Sacoglossa</taxon>
        <taxon>Placobranchoidea</taxon>
        <taxon>Plakobranchidae</taxon>
        <taxon>Plakobranchus</taxon>
    </lineage>
</organism>
<gene>
    <name evidence="1" type="ORF">PoB_007582700</name>
</gene>
<dbReference type="AlphaFoldDB" id="A0AAV4DY94"/>
<name>A0AAV4DY94_9GAST</name>
<comment type="caution">
    <text evidence="1">The sequence shown here is derived from an EMBL/GenBank/DDBJ whole genome shotgun (WGS) entry which is preliminary data.</text>
</comment>
<dbReference type="Proteomes" id="UP000735302">
    <property type="component" value="Unassembled WGS sequence"/>
</dbReference>
<reference evidence="1 2" key="1">
    <citation type="journal article" date="2021" name="Elife">
        <title>Chloroplast acquisition without the gene transfer in kleptoplastic sea slugs, Plakobranchus ocellatus.</title>
        <authorList>
            <person name="Maeda T."/>
            <person name="Takahashi S."/>
            <person name="Yoshida T."/>
            <person name="Shimamura S."/>
            <person name="Takaki Y."/>
            <person name="Nagai Y."/>
            <person name="Toyoda A."/>
            <person name="Suzuki Y."/>
            <person name="Arimoto A."/>
            <person name="Ishii H."/>
            <person name="Satoh N."/>
            <person name="Nishiyama T."/>
            <person name="Hasebe M."/>
            <person name="Maruyama T."/>
            <person name="Minagawa J."/>
            <person name="Obokata J."/>
            <person name="Shigenobu S."/>
        </authorList>
    </citation>
    <scope>NUCLEOTIDE SEQUENCE [LARGE SCALE GENOMIC DNA]</scope>
</reference>
<keyword evidence="2" id="KW-1185">Reference proteome</keyword>
<evidence type="ECO:0008006" key="3">
    <source>
        <dbReference type="Google" id="ProtNLM"/>
    </source>
</evidence>
<protein>
    <recommendedName>
        <fullName evidence="3">Secreted protein</fullName>
    </recommendedName>
</protein>
<accession>A0AAV4DY94</accession>
<evidence type="ECO:0000313" key="2">
    <source>
        <dbReference type="Proteomes" id="UP000735302"/>
    </source>
</evidence>
<proteinExistence type="predicted"/>
<dbReference type="EMBL" id="BLXT01008474">
    <property type="protein sequence ID" value="GFO49322.1"/>
    <property type="molecule type" value="Genomic_DNA"/>
</dbReference>
<evidence type="ECO:0000313" key="1">
    <source>
        <dbReference type="EMBL" id="GFO49322.1"/>
    </source>
</evidence>